<evidence type="ECO:0000256" key="1">
    <source>
        <dbReference type="SAM" id="Phobius"/>
    </source>
</evidence>
<keyword evidence="1" id="KW-0472">Membrane</keyword>
<reference evidence="2 3" key="1">
    <citation type="submission" date="2019-06" db="EMBL/GenBank/DDBJ databases">
        <title>Complete genome sequence of Haemophilus parasuis HPS412.</title>
        <authorList>
            <person name="Yang S."/>
            <person name="Huang C."/>
        </authorList>
    </citation>
    <scope>NUCLEOTIDE SEQUENCE [LARGE SCALE GENOMIC DNA]</scope>
    <source>
        <strain evidence="2 3">HPS412</strain>
    </source>
</reference>
<accession>A0A859IJ81</accession>
<feature type="transmembrane region" description="Helical" evidence="1">
    <location>
        <begin position="12"/>
        <end position="39"/>
    </location>
</feature>
<feature type="transmembrane region" description="Helical" evidence="1">
    <location>
        <begin position="45"/>
        <end position="67"/>
    </location>
</feature>
<sequence>MFKKEIDLILWLGRAFTSVIVLFFVIPALILLTLGGIITGITWKITLGAVLAYLVFLSIVKVAMYFFNKKWEKEIQQQMQKENDVKYVIIK</sequence>
<protein>
    <submittedName>
        <fullName evidence="2">Uncharacterized protein</fullName>
    </submittedName>
</protein>
<keyword evidence="1" id="KW-0812">Transmembrane</keyword>
<gene>
    <name evidence="2" type="ORF">FLK62_09465</name>
</gene>
<dbReference type="Proteomes" id="UP000509790">
    <property type="component" value="Chromosome"/>
</dbReference>
<dbReference type="EMBL" id="CP041334">
    <property type="protein sequence ID" value="QKY73437.1"/>
    <property type="molecule type" value="Genomic_DNA"/>
</dbReference>
<evidence type="ECO:0000313" key="3">
    <source>
        <dbReference type="Proteomes" id="UP000509790"/>
    </source>
</evidence>
<dbReference type="AlphaFoldDB" id="A0A859IJ81"/>
<name>A0A859IJ81_GLAPU</name>
<organism evidence="2 3">
    <name type="scientific">Glaesserella parasuis</name>
    <name type="common">Haemophilus parasuis</name>
    <dbReference type="NCBI Taxonomy" id="738"/>
    <lineage>
        <taxon>Bacteria</taxon>
        <taxon>Pseudomonadati</taxon>
        <taxon>Pseudomonadota</taxon>
        <taxon>Gammaproteobacteria</taxon>
        <taxon>Pasteurellales</taxon>
        <taxon>Pasteurellaceae</taxon>
        <taxon>Glaesserella</taxon>
    </lineage>
</organism>
<dbReference type="RefSeq" id="WP_149351071.1">
    <property type="nucleotide sequence ID" value="NZ_CP040243.1"/>
</dbReference>
<keyword evidence="1" id="KW-1133">Transmembrane helix</keyword>
<proteinExistence type="predicted"/>
<evidence type="ECO:0000313" key="2">
    <source>
        <dbReference type="EMBL" id="QKY73437.1"/>
    </source>
</evidence>